<keyword evidence="3" id="KW-1185">Reference proteome</keyword>
<dbReference type="AlphaFoldDB" id="A0AAV4PQZ7"/>
<sequence length="96" mass="11199">MGLTQKEYLFTVCGKSSSMYSPLGQSYFILVRTMLHFLINLVMAVTFSSQQLLMIRNWFLLLQILFWGKRKSQKVIAKSEKYGGRFSEAIRSKQLH</sequence>
<organism evidence="2 3">
    <name type="scientific">Caerostris extrusa</name>
    <name type="common">Bark spider</name>
    <name type="synonym">Caerostris bankana</name>
    <dbReference type="NCBI Taxonomy" id="172846"/>
    <lineage>
        <taxon>Eukaryota</taxon>
        <taxon>Metazoa</taxon>
        <taxon>Ecdysozoa</taxon>
        <taxon>Arthropoda</taxon>
        <taxon>Chelicerata</taxon>
        <taxon>Arachnida</taxon>
        <taxon>Araneae</taxon>
        <taxon>Araneomorphae</taxon>
        <taxon>Entelegynae</taxon>
        <taxon>Araneoidea</taxon>
        <taxon>Araneidae</taxon>
        <taxon>Caerostris</taxon>
    </lineage>
</organism>
<reference evidence="2 3" key="1">
    <citation type="submission" date="2021-06" db="EMBL/GenBank/DDBJ databases">
        <title>Caerostris extrusa draft genome.</title>
        <authorList>
            <person name="Kono N."/>
            <person name="Arakawa K."/>
        </authorList>
    </citation>
    <scope>NUCLEOTIDE SEQUENCE [LARGE SCALE GENOMIC DNA]</scope>
</reference>
<feature type="transmembrane region" description="Helical" evidence="1">
    <location>
        <begin position="27"/>
        <end position="45"/>
    </location>
</feature>
<dbReference type="EMBL" id="BPLR01004957">
    <property type="protein sequence ID" value="GIX98738.1"/>
    <property type="molecule type" value="Genomic_DNA"/>
</dbReference>
<evidence type="ECO:0000256" key="1">
    <source>
        <dbReference type="SAM" id="Phobius"/>
    </source>
</evidence>
<evidence type="ECO:0000313" key="2">
    <source>
        <dbReference type="EMBL" id="GIX98738.1"/>
    </source>
</evidence>
<protein>
    <submittedName>
        <fullName evidence="2">Uncharacterized protein</fullName>
    </submittedName>
</protein>
<dbReference type="Proteomes" id="UP001054945">
    <property type="component" value="Unassembled WGS sequence"/>
</dbReference>
<gene>
    <name evidence="2" type="ORF">CEXT_334741</name>
</gene>
<name>A0AAV4PQZ7_CAEEX</name>
<accession>A0AAV4PQZ7</accession>
<comment type="caution">
    <text evidence="2">The sequence shown here is derived from an EMBL/GenBank/DDBJ whole genome shotgun (WGS) entry which is preliminary data.</text>
</comment>
<keyword evidence="1" id="KW-0472">Membrane</keyword>
<keyword evidence="1" id="KW-1133">Transmembrane helix</keyword>
<proteinExistence type="predicted"/>
<evidence type="ECO:0000313" key="3">
    <source>
        <dbReference type="Proteomes" id="UP001054945"/>
    </source>
</evidence>
<keyword evidence="1" id="KW-0812">Transmembrane</keyword>